<dbReference type="GO" id="GO:0003676">
    <property type="term" value="F:nucleic acid binding"/>
    <property type="evidence" value="ECO:0007669"/>
    <property type="project" value="InterPro"/>
</dbReference>
<comment type="caution">
    <text evidence="1">The sequence shown here is derived from an EMBL/GenBank/DDBJ whole genome shotgun (WGS) entry which is preliminary data.</text>
</comment>
<proteinExistence type="predicted"/>
<protein>
    <recommendedName>
        <fullName evidence="3">Tc1-like transposase DDE domain-containing protein</fullName>
    </recommendedName>
</protein>
<gene>
    <name evidence="1" type="ORF">C1645_832760</name>
</gene>
<dbReference type="Gene3D" id="3.30.420.10">
    <property type="entry name" value="Ribonuclease H-like superfamily/Ribonuclease H"/>
    <property type="match status" value="1"/>
</dbReference>
<accession>A0A397SMP1</accession>
<dbReference type="InterPro" id="IPR036397">
    <property type="entry name" value="RNaseH_sf"/>
</dbReference>
<evidence type="ECO:0008006" key="3">
    <source>
        <dbReference type="Google" id="ProtNLM"/>
    </source>
</evidence>
<evidence type="ECO:0000313" key="1">
    <source>
        <dbReference type="EMBL" id="RIA84091.1"/>
    </source>
</evidence>
<reference evidence="1 2" key="1">
    <citation type="submission" date="2018-06" db="EMBL/GenBank/DDBJ databases">
        <title>Comparative genomics reveals the genomic features of Rhizophagus irregularis, R. cerebriforme, R. diaphanum and Gigaspora rosea, and their symbiotic lifestyle signature.</title>
        <authorList>
            <person name="Morin E."/>
            <person name="San Clemente H."/>
            <person name="Chen E.C.H."/>
            <person name="De La Providencia I."/>
            <person name="Hainaut M."/>
            <person name="Kuo A."/>
            <person name="Kohler A."/>
            <person name="Murat C."/>
            <person name="Tang N."/>
            <person name="Roy S."/>
            <person name="Loubradou J."/>
            <person name="Henrissat B."/>
            <person name="Grigoriev I.V."/>
            <person name="Corradi N."/>
            <person name="Roux C."/>
            <person name="Martin F.M."/>
        </authorList>
    </citation>
    <scope>NUCLEOTIDE SEQUENCE [LARGE SCALE GENOMIC DNA]</scope>
    <source>
        <strain evidence="1 2">DAOM 227022</strain>
    </source>
</reference>
<dbReference type="OrthoDB" id="5410741at2759"/>
<dbReference type="EMBL" id="QKYT01000517">
    <property type="protein sequence ID" value="RIA84091.1"/>
    <property type="molecule type" value="Genomic_DNA"/>
</dbReference>
<dbReference type="Proteomes" id="UP000265703">
    <property type="component" value="Unassembled WGS sequence"/>
</dbReference>
<sequence>MSYGVINLSLKCLESGQKGVMVWGCFIKNKLSLLVKLESRIMAKENSPDLNPIENFWDELDRKIRKYKPLSKNWNELWQILQEEWLNFDEKIYKNLVNSMPQRIAAVISNKVERELSQFKNSFNIAKCPVTNDTPLYYSNKIEIKNNSYSKIINYVPWMLSDSLGDLNVTGLLGRTGLGM</sequence>
<dbReference type="AlphaFoldDB" id="A0A397SMP1"/>
<organism evidence="1 2">
    <name type="scientific">Glomus cerebriforme</name>
    <dbReference type="NCBI Taxonomy" id="658196"/>
    <lineage>
        <taxon>Eukaryota</taxon>
        <taxon>Fungi</taxon>
        <taxon>Fungi incertae sedis</taxon>
        <taxon>Mucoromycota</taxon>
        <taxon>Glomeromycotina</taxon>
        <taxon>Glomeromycetes</taxon>
        <taxon>Glomerales</taxon>
        <taxon>Glomeraceae</taxon>
        <taxon>Glomus</taxon>
    </lineage>
</organism>
<evidence type="ECO:0000313" key="2">
    <source>
        <dbReference type="Proteomes" id="UP000265703"/>
    </source>
</evidence>
<name>A0A397SMP1_9GLOM</name>
<keyword evidence="2" id="KW-1185">Reference proteome</keyword>
<dbReference type="STRING" id="658196.A0A397SMP1"/>